<sequence length="213" mass="23302">MAAHLLAVVNGSSIGGKERRVKSPLRRDFCPSQTVLLTGTTGSLGAYMLDMMCSSPQVKKIVALNRGSDGGRSRQPGVSGERGLSQDFSKVEFVQADLSKPRLGVEEKMYNNLLHEADRIIHNAWPVNFNISVGSFEPHIKGVRHFVDFAAAAKKHDEVPETGFTDLNLPTMGYGRSKAVSSLILDEAREVWAVDGGDPGRPNRWPPWTATRC</sequence>
<keyword evidence="3" id="KW-1185">Reference proteome</keyword>
<feature type="domain" description="Thioester reductase (TE)" evidence="1">
    <location>
        <begin position="37"/>
        <end position="156"/>
    </location>
</feature>
<dbReference type="EMBL" id="JAIZPD010000032">
    <property type="protein sequence ID" value="KAH0956940.1"/>
    <property type="molecule type" value="Genomic_DNA"/>
</dbReference>
<dbReference type="AlphaFoldDB" id="A0A9P8MKW6"/>
<evidence type="ECO:0000313" key="3">
    <source>
        <dbReference type="Proteomes" id="UP000824596"/>
    </source>
</evidence>
<accession>A0A9P8MKW6</accession>
<protein>
    <submittedName>
        <fullName evidence="2">Male sterility protein</fullName>
    </submittedName>
</protein>
<reference evidence="2" key="1">
    <citation type="submission" date="2021-09" db="EMBL/GenBank/DDBJ databases">
        <title>A high-quality genome of the endoparasitic fungus Hirsutella rhossiliensis with a comparison of Hirsutella genomes reveals transposable elements contributing to genome size variation.</title>
        <authorList>
            <person name="Lin R."/>
            <person name="Jiao Y."/>
            <person name="Sun X."/>
            <person name="Ling J."/>
            <person name="Xie B."/>
            <person name="Cheng X."/>
        </authorList>
    </citation>
    <scope>NUCLEOTIDE SEQUENCE</scope>
    <source>
        <strain evidence="2">HR02</strain>
    </source>
</reference>
<dbReference type="OrthoDB" id="429813at2759"/>
<evidence type="ECO:0000259" key="1">
    <source>
        <dbReference type="Pfam" id="PF07993"/>
    </source>
</evidence>
<comment type="caution">
    <text evidence="2">The sequence shown here is derived from an EMBL/GenBank/DDBJ whole genome shotgun (WGS) entry which is preliminary data.</text>
</comment>
<dbReference type="InterPro" id="IPR036291">
    <property type="entry name" value="NAD(P)-bd_dom_sf"/>
</dbReference>
<dbReference type="RefSeq" id="XP_044714454.1">
    <property type="nucleotide sequence ID" value="XM_044870446.1"/>
</dbReference>
<dbReference type="Pfam" id="PF07993">
    <property type="entry name" value="NAD_binding_4"/>
    <property type="match status" value="1"/>
</dbReference>
<dbReference type="SUPFAM" id="SSF51735">
    <property type="entry name" value="NAD(P)-binding Rossmann-fold domains"/>
    <property type="match status" value="1"/>
</dbReference>
<dbReference type="GeneID" id="68361104"/>
<organism evidence="2 3">
    <name type="scientific">Hirsutella rhossiliensis</name>
    <dbReference type="NCBI Taxonomy" id="111463"/>
    <lineage>
        <taxon>Eukaryota</taxon>
        <taxon>Fungi</taxon>
        <taxon>Dikarya</taxon>
        <taxon>Ascomycota</taxon>
        <taxon>Pezizomycotina</taxon>
        <taxon>Sordariomycetes</taxon>
        <taxon>Hypocreomycetidae</taxon>
        <taxon>Hypocreales</taxon>
        <taxon>Ophiocordycipitaceae</taxon>
        <taxon>Hirsutella</taxon>
    </lineage>
</organism>
<dbReference type="Proteomes" id="UP000824596">
    <property type="component" value="Unassembled WGS sequence"/>
</dbReference>
<dbReference type="InterPro" id="IPR013120">
    <property type="entry name" value="FAR_NAD-bd"/>
</dbReference>
<evidence type="ECO:0000313" key="2">
    <source>
        <dbReference type="EMBL" id="KAH0956940.1"/>
    </source>
</evidence>
<proteinExistence type="predicted"/>
<dbReference type="Gene3D" id="3.40.50.720">
    <property type="entry name" value="NAD(P)-binding Rossmann-like Domain"/>
    <property type="match status" value="1"/>
</dbReference>
<gene>
    <name evidence="2" type="ORF">HRG_11976</name>
</gene>
<name>A0A9P8MKW6_9HYPO</name>